<dbReference type="InterPro" id="IPR050091">
    <property type="entry name" value="PKS_NRPS_Biosynth_Enz"/>
</dbReference>
<dbReference type="OrthoDB" id="329835at2759"/>
<proteinExistence type="predicted"/>
<feature type="transmembrane region" description="Helical" evidence="3">
    <location>
        <begin position="91"/>
        <end position="114"/>
    </location>
</feature>
<feature type="domain" description="Beta-ketoacyl synthase-like N-terminal" evidence="4">
    <location>
        <begin position="138"/>
        <end position="195"/>
    </location>
</feature>
<keyword evidence="6" id="KW-1185">Reference proteome</keyword>
<keyword evidence="1" id="KW-0596">Phosphopantetheine</keyword>
<dbReference type="Pfam" id="PF00109">
    <property type="entry name" value="ketoacyl-synt"/>
    <property type="match status" value="2"/>
</dbReference>
<keyword evidence="3" id="KW-0472">Membrane</keyword>
<keyword evidence="2" id="KW-0597">Phosphoprotein</keyword>
<dbReference type="PANTHER" id="PTHR43775">
    <property type="entry name" value="FATTY ACID SYNTHASE"/>
    <property type="match status" value="1"/>
</dbReference>
<keyword evidence="3" id="KW-0812">Transmembrane</keyword>
<dbReference type="InterPro" id="IPR016039">
    <property type="entry name" value="Thiolase-like"/>
</dbReference>
<dbReference type="GO" id="GO:0004312">
    <property type="term" value="F:fatty acid synthase activity"/>
    <property type="evidence" value="ECO:0007669"/>
    <property type="project" value="TreeGrafter"/>
</dbReference>
<protein>
    <submittedName>
        <fullName evidence="5">Pks15/1 protein</fullName>
    </submittedName>
</protein>
<organism evidence="5 6">
    <name type="scientific">Symbiodinium pilosum</name>
    <name type="common">Dinoflagellate</name>
    <dbReference type="NCBI Taxonomy" id="2952"/>
    <lineage>
        <taxon>Eukaryota</taxon>
        <taxon>Sar</taxon>
        <taxon>Alveolata</taxon>
        <taxon>Dinophyceae</taxon>
        <taxon>Suessiales</taxon>
        <taxon>Symbiodiniaceae</taxon>
        <taxon>Symbiodinium</taxon>
    </lineage>
</organism>
<evidence type="ECO:0000256" key="2">
    <source>
        <dbReference type="ARBA" id="ARBA00022553"/>
    </source>
</evidence>
<dbReference type="Proteomes" id="UP000649617">
    <property type="component" value="Unassembled WGS sequence"/>
</dbReference>
<dbReference type="PANTHER" id="PTHR43775:SF37">
    <property type="entry name" value="SI:DKEY-61P9.11"/>
    <property type="match status" value="1"/>
</dbReference>
<keyword evidence="3" id="KW-1133">Transmembrane helix</keyword>
<evidence type="ECO:0000313" key="6">
    <source>
        <dbReference type="Proteomes" id="UP000649617"/>
    </source>
</evidence>
<sequence>MDAFFDPEPDAPGKTYERLEHFIPSIEQFDGEFFGLSEMEQRSMGPRPWLTLEITYDRMFFAGLTKVTINGRDCGVYVGCATLGGIEPDILAWECFLIVVPIYPIIVVSIFFSIPSFPPETKDQITSVAKVFSLDCTSQALRLGRCLSAAASGVNLQLSAATWVAFAKMLGLAMDGNCKTFDSSADGFAWGEGMGSGPNLKYTVTYLKLYYIITYYIIFKYSINDNRL</sequence>
<dbReference type="AlphaFoldDB" id="A0A812K2K1"/>
<comment type="caution">
    <text evidence="5">The sequence shown here is derived from an EMBL/GenBank/DDBJ whole genome shotgun (WGS) entry which is preliminary data.</text>
</comment>
<name>A0A812K2K1_SYMPI</name>
<dbReference type="Gene3D" id="3.40.47.10">
    <property type="match status" value="2"/>
</dbReference>
<dbReference type="GO" id="GO:0006633">
    <property type="term" value="P:fatty acid biosynthetic process"/>
    <property type="evidence" value="ECO:0007669"/>
    <property type="project" value="TreeGrafter"/>
</dbReference>
<dbReference type="SUPFAM" id="SSF53901">
    <property type="entry name" value="Thiolase-like"/>
    <property type="match status" value="1"/>
</dbReference>
<gene>
    <name evidence="5" type="primary">pks15/1</name>
    <name evidence="5" type="ORF">SPIL2461_LOCUS2988</name>
</gene>
<evidence type="ECO:0000256" key="3">
    <source>
        <dbReference type="SAM" id="Phobius"/>
    </source>
</evidence>
<dbReference type="InterPro" id="IPR014030">
    <property type="entry name" value="Ketoacyl_synth_N"/>
</dbReference>
<reference evidence="5" key="1">
    <citation type="submission" date="2021-02" db="EMBL/GenBank/DDBJ databases">
        <authorList>
            <person name="Dougan E. K."/>
            <person name="Rhodes N."/>
            <person name="Thang M."/>
            <person name="Chan C."/>
        </authorList>
    </citation>
    <scope>NUCLEOTIDE SEQUENCE</scope>
</reference>
<evidence type="ECO:0000259" key="4">
    <source>
        <dbReference type="Pfam" id="PF00109"/>
    </source>
</evidence>
<evidence type="ECO:0000256" key="1">
    <source>
        <dbReference type="ARBA" id="ARBA00022450"/>
    </source>
</evidence>
<feature type="domain" description="Beta-ketoacyl synthase-like N-terminal" evidence="4">
    <location>
        <begin position="2"/>
        <end position="81"/>
    </location>
</feature>
<evidence type="ECO:0000313" key="5">
    <source>
        <dbReference type="EMBL" id="CAE7222404.1"/>
    </source>
</evidence>
<accession>A0A812K2K1</accession>
<dbReference type="EMBL" id="CAJNIZ010003434">
    <property type="protein sequence ID" value="CAE7222404.1"/>
    <property type="molecule type" value="Genomic_DNA"/>
</dbReference>